<dbReference type="FunFam" id="2.60.40.420:FF:000010">
    <property type="entry name" value="Early nodulin-like protein 1"/>
    <property type="match status" value="1"/>
</dbReference>
<evidence type="ECO:0000259" key="12">
    <source>
        <dbReference type="PROSITE" id="PS51485"/>
    </source>
</evidence>
<protein>
    <recommendedName>
        <fullName evidence="12">Phytocyanin domain-containing protein</fullName>
    </recommendedName>
</protein>
<dbReference type="InterPro" id="IPR003245">
    <property type="entry name" value="Phytocyanin_dom"/>
</dbReference>
<dbReference type="Gene3D" id="2.60.40.420">
    <property type="entry name" value="Cupredoxins - blue copper proteins"/>
    <property type="match status" value="1"/>
</dbReference>
<dbReference type="EMBL" id="CAJGYO010000006">
    <property type="protein sequence ID" value="CAD6240337.1"/>
    <property type="molecule type" value="Genomic_DNA"/>
</dbReference>
<feature type="signal peptide" evidence="11">
    <location>
        <begin position="1"/>
        <end position="25"/>
    </location>
</feature>
<dbReference type="GO" id="GO:0098552">
    <property type="term" value="C:side of membrane"/>
    <property type="evidence" value="ECO:0007669"/>
    <property type="project" value="UniProtKB-KW"/>
</dbReference>
<evidence type="ECO:0000256" key="6">
    <source>
        <dbReference type="ARBA" id="ARBA00023180"/>
    </source>
</evidence>
<dbReference type="OrthoDB" id="2015640at2759"/>
<gene>
    <name evidence="13" type="ORF">NCGR_LOCUS26962</name>
</gene>
<keyword evidence="7" id="KW-0449">Lipoprotein</keyword>
<dbReference type="Pfam" id="PF02298">
    <property type="entry name" value="Cu_bind_like"/>
    <property type="match status" value="1"/>
</dbReference>
<evidence type="ECO:0000256" key="1">
    <source>
        <dbReference type="ARBA" id="ARBA00004589"/>
    </source>
</evidence>
<dbReference type="PRINTS" id="PR01217">
    <property type="entry name" value="PRICHEXTENSN"/>
</dbReference>
<sequence>MARRIAGVVALALLSVLMAATCAAGRDFYVGGHAGWAPNPTEPFNAWAERNRFQVNDTLVFRYNKGADAVLVVSQGHYDACNATEPALRLDDGDSRFVFHASGAYFFISPDAARCRAGERLIIVVLAVRDDGTSSSPPPKPSSSPAPPPPTSTSPPPHPGASPAPCALLAPPPSKSSSPPPPAPHALPTPPPPHPVPGKNASSPSQSPVPAPAPAPGTNGTSSPPPSPSSAVAFRGGFLTCLLIGGAAILV</sequence>
<evidence type="ECO:0000313" key="13">
    <source>
        <dbReference type="EMBL" id="CAD6240337.1"/>
    </source>
</evidence>
<keyword evidence="2" id="KW-0336">GPI-anchor</keyword>
<keyword evidence="6" id="KW-0325">Glycoprotein</keyword>
<dbReference type="InterPro" id="IPR008972">
    <property type="entry name" value="Cupredoxin"/>
</dbReference>
<dbReference type="SUPFAM" id="SSF49503">
    <property type="entry name" value="Cupredoxins"/>
    <property type="match status" value="1"/>
</dbReference>
<feature type="domain" description="Phytocyanin" evidence="12">
    <location>
        <begin position="26"/>
        <end position="127"/>
    </location>
</feature>
<dbReference type="PANTHER" id="PTHR33021:SF185">
    <property type="entry name" value="EARLY NODULIN-LIKE PROTEIN 3-RELATED"/>
    <property type="match status" value="1"/>
</dbReference>
<proteinExistence type="inferred from homology"/>
<comment type="caution">
    <text evidence="13">The sequence shown here is derived from an EMBL/GenBank/DDBJ whole genome shotgun (WGS) entry which is preliminary data.</text>
</comment>
<dbReference type="InterPro" id="IPR039391">
    <property type="entry name" value="Phytocyanin-like"/>
</dbReference>
<dbReference type="PANTHER" id="PTHR33021">
    <property type="entry name" value="BLUE COPPER PROTEIN"/>
    <property type="match status" value="1"/>
</dbReference>
<dbReference type="GO" id="GO:0005886">
    <property type="term" value="C:plasma membrane"/>
    <property type="evidence" value="ECO:0007669"/>
    <property type="project" value="TreeGrafter"/>
</dbReference>
<comment type="similarity">
    <text evidence="8">Belongs to the early nodulin-like (ENODL) family.</text>
</comment>
<evidence type="ECO:0000256" key="3">
    <source>
        <dbReference type="ARBA" id="ARBA00022729"/>
    </source>
</evidence>
<dbReference type="AlphaFoldDB" id="A0A811P527"/>
<feature type="compositionally biased region" description="Pro residues" evidence="10">
    <location>
        <begin position="136"/>
        <end position="162"/>
    </location>
</feature>
<reference evidence="13" key="1">
    <citation type="submission" date="2020-10" db="EMBL/GenBank/DDBJ databases">
        <authorList>
            <person name="Han B."/>
            <person name="Lu T."/>
            <person name="Zhao Q."/>
            <person name="Huang X."/>
            <person name="Zhao Y."/>
        </authorList>
    </citation>
    <scope>NUCLEOTIDE SEQUENCE</scope>
</reference>
<feature type="chain" id="PRO_5032405003" description="Phytocyanin domain-containing protein" evidence="11">
    <location>
        <begin position="26"/>
        <end position="251"/>
    </location>
</feature>
<dbReference type="CDD" id="cd11019">
    <property type="entry name" value="OsENODL1_like"/>
    <property type="match status" value="1"/>
</dbReference>
<dbReference type="InterPro" id="IPR041846">
    <property type="entry name" value="ENL_dom"/>
</dbReference>
<evidence type="ECO:0000256" key="11">
    <source>
        <dbReference type="SAM" id="SignalP"/>
    </source>
</evidence>
<keyword evidence="5" id="KW-1015">Disulfide bond</keyword>
<keyword evidence="4" id="KW-0472">Membrane</keyword>
<evidence type="ECO:0000256" key="10">
    <source>
        <dbReference type="SAM" id="MobiDB-lite"/>
    </source>
</evidence>
<evidence type="ECO:0000256" key="8">
    <source>
        <dbReference type="ARBA" id="ARBA00035011"/>
    </source>
</evidence>
<accession>A0A811P527</accession>
<name>A0A811P527_9POAL</name>
<evidence type="ECO:0000256" key="2">
    <source>
        <dbReference type="ARBA" id="ARBA00022622"/>
    </source>
</evidence>
<keyword evidence="3 11" id="KW-0732">Signal</keyword>
<evidence type="ECO:0000313" key="14">
    <source>
        <dbReference type="Proteomes" id="UP000604825"/>
    </source>
</evidence>
<evidence type="ECO:0000256" key="4">
    <source>
        <dbReference type="ARBA" id="ARBA00023136"/>
    </source>
</evidence>
<keyword evidence="14" id="KW-1185">Reference proteome</keyword>
<feature type="compositionally biased region" description="Pro residues" evidence="10">
    <location>
        <begin position="170"/>
        <end position="196"/>
    </location>
</feature>
<dbReference type="Proteomes" id="UP000604825">
    <property type="component" value="Unassembled WGS sequence"/>
</dbReference>
<dbReference type="GO" id="GO:0012505">
    <property type="term" value="C:endomembrane system"/>
    <property type="evidence" value="ECO:0007669"/>
    <property type="project" value="UniProtKB-SubCell"/>
</dbReference>
<feature type="region of interest" description="Disordered" evidence="10">
    <location>
        <begin position="131"/>
        <end position="232"/>
    </location>
</feature>
<comment type="subcellular location">
    <subcellularLocation>
        <location evidence="9">Endomembrane system</location>
        <topology evidence="9">Lipid-anchor</topology>
    </subcellularLocation>
    <subcellularLocation>
        <location evidence="1">Membrane</location>
        <topology evidence="1">Lipid-anchor</topology>
        <topology evidence="1">GPI-anchor</topology>
    </subcellularLocation>
</comment>
<evidence type="ECO:0000256" key="5">
    <source>
        <dbReference type="ARBA" id="ARBA00023157"/>
    </source>
</evidence>
<evidence type="ECO:0000256" key="9">
    <source>
        <dbReference type="ARBA" id="ARBA00037868"/>
    </source>
</evidence>
<evidence type="ECO:0000256" key="7">
    <source>
        <dbReference type="ARBA" id="ARBA00023288"/>
    </source>
</evidence>
<organism evidence="13 14">
    <name type="scientific">Miscanthus lutarioriparius</name>
    <dbReference type="NCBI Taxonomy" id="422564"/>
    <lineage>
        <taxon>Eukaryota</taxon>
        <taxon>Viridiplantae</taxon>
        <taxon>Streptophyta</taxon>
        <taxon>Embryophyta</taxon>
        <taxon>Tracheophyta</taxon>
        <taxon>Spermatophyta</taxon>
        <taxon>Magnoliopsida</taxon>
        <taxon>Liliopsida</taxon>
        <taxon>Poales</taxon>
        <taxon>Poaceae</taxon>
        <taxon>PACMAD clade</taxon>
        <taxon>Panicoideae</taxon>
        <taxon>Andropogonodae</taxon>
        <taxon>Andropogoneae</taxon>
        <taxon>Saccharinae</taxon>
        <taxon>Miscanthus</taxon>
    </lineage>
</organism>
<dbReference type="PROSITE" id="PS51485">
    <property type="entry name" value="PHYTOCYANIN"/>
    <property type="match status" value="1"/>
</dbReference>
<dbReference type="GO" id="GO:0009055">
    <property type="term" value="F:electron transfer activity"/>
    <property type="evidence" value="ECO:0007669"/>
    <property type="project" value="InterPro"/>
</dbReference>